<protein>
    <submittedName>
        <fullName evidence="3">Uncharacterized protein</fullName>
    </submittedName>
</protein>
<dbReference type="Proteomes" id="UP000504637">
    <property type="component" value="Unplaced"/>
</dbReference>
<evidence type="ECO:0000313" key="2">
    <source>
        <dbReference type="Proteomes" id="UP000504637"/>
    </source>
</evidence>
<sequence>MENSVEFASRAEACSSDNDGNSLLRTAQWYRRHGRPSRQDKAAQQQYLSPSEEQALAEFMLHMVHTQCLLPVKSLRILAQIIRRQRCCIFPDVGGRRVARSAAVLRAACV</sequence>
<dbReference type="GeneID" id="54363797"/>
<dbReference type="OrthoDB" id="3926909at2759"/>
<keyword evidence="2" id="KW-1185">Reference proteome</keyword>
<feature type="region of interest" description="Disordered" evidence="1">
    <location>
        <begin position="1"/>
        <end position="21"/>
    </location>
</feature>
<accession>A0A6J3LQY0</accession>
<evidence type="ECO:0000256" key="1">
    <source>
        <dbReference type="SAM" id="MobiDB-lite"/>
    </source>
</evidence>
<reference evidence="3" key="2">
    <citation type="submission" date="2020-04" db="EMBL/GenBank/DDBJ databases">
        <authorList>
            <consortium name="NCBI Genome Project"/>
        </authorList>
    </citation>
    <scope>NUCLEOTIDE SEQUENCE</scope>
    <source>
        <strain evidence="3">CBS 342.82</strain>
    </source>
</reference>
<name>A0A6J3LQY0_9PEZI</name>
<dbReference type="RefSeq" id="XP_033455281.1">
    <property type="nucleotide sequence ID" value="XM_033605997.1"/>
</dbReference>
<organism evidence="3">
    <name type="scientific">Dissoconium aciculare CBS 342.82</name>
    <dbReference type="NCBI Taxonomy" id="1314786"/>
    <lineage>
        <taxon>Eukaryota</taxon>
        <taxon>Fungi</taxon>
        <taxon>Dikarya</taxon>
        <taxon>Ascomycota</taxon>
        <taxon>Pezizomycotina</taxon>
        <taxon>Dothideomycetes</taxon>
        <taxon>Dothideomycetidae</taxon>
        <taxon>Mycosphaerellales</taxon>
        <taxon>Dissoconiaceae</taxon>
        <taxon>Dissoconium</taxon>
    </lineage>
</organism>
<proteinExistence type="predicted"/>
<dbReference type="AlphaFoldDB" id="A0A6J3LQY0"/>
<evidence type="ECO:0000313" key="3">
    <source>
        <dbReference type="RefSeq" id="XP_033455281.1"/>
    </source>
</evidence>
<reference evidence="3" key="1">
    <citation type="submission" date="2020-01" db="EMBL/GenBank/DDBJ databases">
        <authorList>
            <consortium name="DOE Joint Genome Institute"/>
            <person name="Haridas S."/>
            <person name="Albert R."/>
            <person name="Binder M."/>
            <person name="Bloem J."/>
            <person name="Labutti K."/>
            <person name="Salamov A."/>
            <person name="Andreopoulos B."/>
            <person name="Baker S.E."/>
            <person name="Barry K."/>
            <person name="Bills G."/>
            <person name="Bluhm B.H."/>
            <person name="Cannon C."/>
            <person name="Castanera R."/>
            <person name="Culley D.E."/>
            <person name="Daum C."/>
            <person name="Ezra D."/>
            <person name="Gonzalez J.B."/>
            <person name="Henrissat B."/>
            <person name="Kuo A."/>
            <person name="Liang C."/>
            <person name="Lipzen A."/>
            <person name="Lutzoni F."/>
            <person name="Magnuson J."/>
            <person name="Mondo S."/>
            <person name="Nolan M."/>
            <person name="Ohm R."/>
            <person name="Pangilinan J."/>
            <person name="Park H.-J."/>
            <person name="Ramirez L."/>
            <person name="Alfaro M."/>
            <person name="Sun H."/>
            <person name="Tritt A."/>
            <person name="Yoshinaga Y."/>
            <person name="Zwiers L.-H."/>
            <person name="Turgeon B.G."/>
            <person name="Goodwin S.B."/>
            <person name="Spatafora J.W."/>
            <person name="Crous P.W."/>
            <person name="Grigoriev I.V."/>
        </authorList>
    </citation>
    <scope>NUCLEOTIDE SEQUENCE</scope>
    <source>
        <strain evidence="3">CBS 342.82</strain>
    </source>
</reference>
<reference evidence="3" key="3">
    <citation type="submission" date="2025-08" db="UniProtKB">
        <authorList>
            <consortium name="RefSeq"/>
        </authorList>
    </citation>
    <scope>IDENTIFICATION</scope>
    <source>
        <strain evidence="3">CBS 342.82</strain>
    </source>
</reference>
<gene>
    <name evidence="3" type="ORF">K489DRAFT_385030</name>
</gene>